<dbReference type="EMBL" id="CP094534">
    <property type="protein sequence ID" value="UOE33751.1"/>
    <property type="molecule type" value="Genomic_DNA"/>
</dbReference>
<evidence type="ECO:0000313" key="3">
    <source>
        <dbReference type="Proteomes" id="UP000831390"/>
    </source>
</evidence>
<protein>
    <submittedName>
        <fullName evidence="2">Uncharacterized protein</fullName>
    </submittedName>
</protein>
<sequence>MLHYLAAALVLIELGPWLDTQAAGLRWLLTLLATLALSVGLAMASYYGLERPFLRRKARLERVRASN</sequence>
<name>A0ABY4B7T5_9BACT</name>
<keyword evidence="3" id="KW-1185">Reference proteome</keyword>
<evidence type="ECO:0000256" key="1">
    <source>
        <dbReference type="SAM" id="Phobius"/>
    </source>
</evidence>
<accession>A0ABY4B7T5</accession>
<keyword evidence="1" id="KW-0472">Membrane</keyword>
<reference evidence="2 3" key="1">
    <citation type="submission" date="2022-03" db="EMBL/GenBank/DDBJ databases">
        <title>Hymenobactersp. isolated from the air.</title>
        <authorList>
            <person name="Won M."/>
            <person name="Kwon S.-W."/>
        </authorList>
    </citation>
    <scope>NUCLEOTIDE SEQUENCE [LARGE SCALE GENOMIC DNA]</scope>
    <source>
        <strain evidence="2 3">KACC 22596</strain>
    </source>
</reference>
<dbReference type="RefSeq" id="WP_243513914.1">
    <property type="nucleotide sequence ID" value="NZ_CP094534.1"/>
</dbReference>
<keyword evidence="1" id="KW-0812">Transmembrane</keyword>
<evidence type="ECO:0000313" key="2">
    <source>
        <dbReference type="EMBL" id="UOE33751.1"/>
    </source>
</evidence>
<feature type="transmembrane region" description="Helical" evidence="1">
    <location>
        <begin position="27"/>
        <end position="49"/>
    </location>
</feature>
<dbReference type="Proteomes" id="UP000831390">
    <property type="component" value="Chromosome"/>
</dbReference>
<proteinExistence type="predicted"/>
<organism evidence="2 3">
    <name type="scientific">Hymenobacter monticola</name>
    <dbReference type="NCBI Taxonomy" id="1705399"/>
    <lineage>
        <taxon>Bacteria</taxon>
        <taxon>Pseudomonadati</taxon>
        <taxon>Bacteroidota</taxon>
        <taxon>Cytophagia</taxon>
        <taxon>Cytophagales</taxon>
        <taxon>Hymenobacteraceae</taxon>
        <taxon>Hymenobacter</taxon>
    </lineage>
</organism>
<gene>
    <name evidence="2" type="ORF">MTP16_21845</name>
</gene>
<keyword evidence="1" id="KW-1133">Transmembrane helix</keyword>